<dbReference type="GO" id="GO:0035721">
    <property type="term" value="P:intraciliary retrograde transport"/>
    <property type="evidence" value="ECO:0007669"/>
    <property type="project" value="TreeGrafter"/>
</dbReference>
<feature type="region of interest" description="Disordered" evidence="7">
    <location>
        <begin position="186"/>
        <end position="206"/>
    </location>
</feature>
<evidence type="ECO:0000256" key="6">
    <source>
        <dbReference type="ARBA" id="ARBA00023273"/>
    </source>
</evidence>
<evidence type="ECO:0000259" key="9">
    <source>
        <dbReference type="Pfam" id="PF23385"/>
    </source>
</evidence>
<evidence type="ECO:0000313" key="13">
    <source>
        <dbReference type="Proteomes" id="UP000215902"/>
    </source>
</evidence>
<keyword evidence="2" id="KW-0853">WD repeat</keyword>
<evidence type="ECO:0000256" key="5">
    <source>
        <dbReference type="ARBA" id="ARBA00023069"/>
    </source>
</evidence>
<dbReference type="STRING" id="282301.A0A267FRI9"/>
<dbReference type="Pfam" id="PF24760">
    <property type="entry name" value="TPR_IF140_C"/>
    <property type="match status" value="1"/>
</dbReference>
<dbReference type="PANTHER" id="PTHR15722:SF7">
    <property type="entry name" value="INTRAFLAGELLAR TRANSPORT PROTEIN 140 HOMOLOG"/>
    <property type="match status" value="1"/>
</dbReference>
<organism evidence="12 13">
    <name type="scientific">Macrostomum lignano</name>
    <dbReference type="NCBI Taxonomy" id="282301"/>
    <lineage>
        <taxon>Eukaryota</taxon>
        <taxon>Metazoa</taxon>
        <taxon>Spiralia</taxon>
        <taxon>Lophotrochozoa</taxon>
        <taxon>Platyhelminthes</taxon>
        <taxon>Rhabditophora</taxon>
        <taxon>Macrostomorpha</taxon>
        <taxon>Macrostomida</taxon>
        <taxon>Macrostomidae</taxon>
        <taxon>Macrostomum</taxon>
    </lineage>
</organism>
<feature type="domain" description="IF140 C-terminal TPR" evidence="10">
    <location>
        <begin position="1303"/>
        <end position="1426"/>
    </location>
</feature>
<evidence type="ECO:0000256" key="4">
    <source>
        <dbReference type="ARBA" id="ARBA00022803"/>
    </source>
</evidence>
<protein>
    <submittedName>
        <fullName evidence="12">Uncharacterized protein</fullName>
    </submittedName>
</protein>
<dbReference type="SUPFAM" id="SSF50978">
    <property type="entry name" value="WD40 repeat-like"/>
    <property type="match status" value="2"/>
</dbReference>
<feature type="region of interest" description="Disordered" evidence="7">
    <location>
        <begin position="1453"/>
        <end position="1487"/>
    </location>
</feature>
<name>A0A267FRI9_9PLAT</name>
<evidence type="ECO:0000256" key="2">
    <source>
        <dbReference type="ARBA" id="ARBA00022574"/>
    </source>
</evidence>
<dbReference type="EMBL" id="NIVC01000867">
    <property type="protein sequence ID" value="PAA75697.1"/>
    <property type="molecule type" value="Genomic_DNA"/>
</dbReference>
<keyword evidence="6" id="KW-0966">Cell projection</keyword>
<feature type="domain" description="IFT140 first beta-propeller" evidence="8">
    <location>
        <begin position="3"/>
        <end position="417"/>
    </location>
</feature>
<dbReference type="Gene3D" id="2.130.10.10">
    <property type="entry name" value="YVTN repeat-like/Quinoprotein amine dehydrogenase"/>
    <property type="match status" value="3"/>
</dbReference>
<evidence type="ECO:0000259" key="11">
    <source>
        <dbReference type="Pfam" id="PF24762"/>
    </source>
</evidence>
<evidence type="ECO:0000256" key="3">
    <source>
        <dbReference type="ARBA" id="ARBA00022737"/>
    </source>
</evidence>
<keyword evidence="13" id="KW-1185">Reference proteome</keyword>
<dbReference type="InterPro" id="IPR056155">
    <property type="entry name" value="Beta-prop_IFT140_2nd"/>
</dbReference>
<feature type="compositionally biased region" description="Acidic residues" evidence="7">
    <location>
        <begin position="1473"/>
        <end position="1487"/>
    </location>
</feature>
<evidence type="ECO:0000259" key="8">
    <source>
        <dbReference type="Pfam" id="PF23383"/>
    </source>
</evidence>
<dbReference type="Pfam" id="PF24762">
    <property type="entry name" value="TPR_IF140-IFT172"/>
    <property type="match status" value="1"/>
</dbReference>
<keyword evidence="5" id="KW-0969">Cilium</keyword>
<accession>A0A267FRI9</accession>
<dbReference type="InterPro" id="IPR056156">
    <property type="entry name" value="TPR_IF140_C"/>
</dbReference>
<comment type="subcellular location">
    <subcellularLocation>
        <location evidence="1">Cell projection</location>
        <location evidence="1">Cilium</location>
    </subcellularLocation>
</comment>
<dbReference type="GO" id="GO:0030991">
    <property type="term" value="C:intraciliary transport particle A"/>
    <property type="evidence" value="ECO:0007669"/>
    <property type="project" value="TreeGrafter"/>
</dbReference>
<keyword evidence="3" id="KW-0677">Repeat</keyword>
<dbReference type="SMART" id="SM00320">
    <property type="entry name" value="WD40"/>
    <property type="match status" value="6"/>
</dbReference>
<evidence type="ECO:0000313" key="12">
    <source>
        <dbReference type="EMBL" id="PAA75697.1"/>
    </source>
</evidence>
<proteinExistence type="predicted"/>
<dbReference type="InterPro" id="IPR056168">
    <property type="entry name" value="TPR_IF140/IFT172/WDR19"/>
</dbReference>
<evidence type="ECO:0000256" key="1">
    <source>
        <dbReference type="ARBA" id="ARBA00004138"/>
    </source>
</evidence>
<dbReference type="FunFam" id="1.25.40.470:FF:000015">
    <property type="entry name" value="Intraflagellar transport particle protein 140"/>
    <property type="match status" value="1"/>
</dbReference>
<dbReference type="GO" id="GO:0005930">
    <property type="term" value="C:axoneme"/>
    <property type="evidence" value="ECO:0007669"/>
    <property type="project" value="TreeGrafter"/>
</dbReference>
<evidence type="ECO:0000256" key="7">
    <source>
        <dbReference type="SAM" id="MobiDB-lite"/>
    </source>
</evidence>
<feature type="domain" description="IFT140 second beta-propeller" evidence="9">
    <location>
        <begin position="426"/>
        <end position="749"/>
    </location>
</feature>
<dbReference type="InterPro" id="IPR036322">
    <property type="entry name" value="WD40_repeat_dom_sf"/>
</dbReference>
<dbReference type="PANTHER" id="PTHR15722">
    <property type="entry name" value="IFT140/172-RELATED"/>
    <property type="match status" value="1"/>
</dbReference>
<reference evidence="12 13" key="1">
    <citation type="submission" date="2017-06" db="EMBL/GenBank/DDBJ databases">
        <title>A platform for efficient transgenesis in Macrostomum lignano, a flatworm model organism for stem cell research.</title>
        <authorList>
            <person name="Berezikov E."/>
        </authorList>
    </citation>
    <scope>NUCLEOTIDE SEQUENCE [LARGE SCALE GENOMIC DNA]</scope>
    <source>
        <strain evidence="12">DV1</strain>
        <tissue evidence="12">Whole organism</tissue>
    </source>
</reference>
<feature type="domain" description="IF140/IFT172/WDR19 TPR" evidence="11">
    <location>
        <begin position="808"/>
        <end position="1295"/>
    </location>
</feature>
<gene>
    <name evidence="12" type="ORF">BOX15_Mlig030591g3</name>
</gene>
<dbReference type="Pfam" id="PF23383">
    <property type="entry name" value="Beta-prop_IFT140_1st"/>
    <property type="match status" value="1"/>
</dbReference>
<dbReference type="Proteomes" id="UP000215902">
    <property type="component" value="Unassembled WGS sequence"/>
</dbReference>
<dbReference type="GO" id="GO:0036064">
    <property type="term" value="C:ciliary basal body"/>
    <property type="evidence" value="ECO:0007669"/>
    <property type="project" value="TreeGrafter"/>
</dbReference>
<dbReference type="Pfam" id="PF23385">
    <property type="entry name" value="Beta-prop_IFT140_2nd"/>
    <property type="match status" value="1"/>
</dbReference>
<keyword evidence="4" id="KW-0802">TPR repeat</keyword>
<comment type="caution">
    <text evidence="12">The sequence shown here is derived from an EMBL/GenBank/DDBJ whole genome shotgun (WGS) entry which is preliminary data.</text>
</comment>
<dbReference type="InterPro" id="IPR056154">
    <property type="entry name" value="Beta-prop_IFT140_1st"/>
</dbReference>
<dbReference type="InterPro" id="IPR015943">
    <property type="entry name" value="WD40/YVTN_repeat-like_dom_sf"/>
</dbReference>
<dbReference type="Gene3D" id="1.25.40.470">
    <property type="match status" value="2"/>
</dbReference>
<evidence type="ECO:0000259" key="10">
    <source>
        <dbReference type="Pfam" id="PF24760"/>
    </source>
</evidence>
<dbReference type="InterPro" id="IPR001680">
    <property type="entry name" value="WD40_rpt"/>
</dbReference>
<sequence>MSIYFDQHIKVSKGNIVSIAWHEKLKYLAVASYDSNIGGSILFFKDEGERVTDSEVSKPCAPTCIAWHPVKPILVCGWESGEASVWNEREKQLFEFAPIHKTEIRELAFNGKGIRLLTGDNYGTVYQWKLDMKGKPQPAPNYSAKVSGAVVSMLLQPISGTEDGLDLSTLAKLAVSGDERALDLFTSHNAGGSSRPGAHPARVGPAAPTGPIEANCFFVGTLNGSVHYLDEHGRCELLFSTEGAVKRLLYHQKRNLLISVTDSGSLSQHSIGPNGAARELTKFKLACRSPKPDIIWAGKTLLAMAVGETMVRFWDIASEDNYTLSMQDGMGYDSNVQVTSIAYSAKKQVLAAGTQTGQLAFWKYQPIHSSAQHEPEDEWQLQPPLFVRSNVSQLTWGTSDQLLGLNAVSDVYIITEQPASCHYGNGLSAVQTGPKSLYLANFNESIFAELQLESRLKQVRTTGAHLVCSDGRSITSYELLSPPGNSAEPITVSSLLKQVGEFQCDATQLDIYDQNVYTCETKKIQVRTLQGTVKQQLAFSDNHGEPVCFTINSHNLVVGSSRGVIRLFDLSRREAKAHGGEKFISEHVPRHATIQSVAVNSSGTCVSVVCVLDDLSVDPRVYVWDVEMDTVTYFNLRTGRSEHDENDRNIDRDKEAQARDLSGRYPISHHWDALDSRLLIVEAKLTAHEEVLEQFNITNNDKVMPDEAERMVISVFYSSDHGLWVQDSFAMHQSYSGLLRVDTPYFYFTVRPDMVAKTDQLDKSHSATLSSHKQYVAKRTMRDFVGLEESDKNSKEAMLDFSFYLTIGNIDEAFKAMKLIKSESVWHNMARMCVKTRRLDVTSVCLGKMGHARGAMMLRQAQKVSDGNPDVVLAMLASQLGMRDEAERLLKSAQRYDLLTNFYRAEGQWEKAIDVAEKFDRMSLRTTHHEFAKHLESVGHYTQAVQEYLLADTHRTEVPRMLCDRPHELEAFVRRMQDPQLNKWFALFLESSGDFNGAMQFYEAAKDYHSMVKLRCHMGEEEAAVELCNMTGDSAACCYLARHFESIGDAERAVHYFSRAQAFSSALRLCKAQGLLDQLVNLAMLARPDDMLDAARYLELNHPDLADKAILLYQKSGHASHAVDLAFRSKQFGALEHISRQLDHKTDPALLQKCAEFFLENNQFDRAVTLLGAGRQFQLAVRLCTEQNVPMSEELAESLTPEKGEIGEPERLRILEDIAELCFQQRNYHMACKKFTQLGNRLKAMKCLLKSGDTEKIIFFANVSKQKEIYVMAANYLQTLNWQQNPEIMKSIVQFYSRGKALDSLANFYQSCAQLEIEEFQDYSKALGALAEALKTLSKGVEQGTANEDALEELKVKTILVKKFADIQASYKTSRDEALRATQQFIQEFPSNPGFVRLGDAYAAMINHLANTGREKSAYSIVEEMKSRLGPKVNLATFVHPRTLERVHKAAGVPYAPPNRLGAPTGGGGGGGFDDDDDEIAESIDEQ</sequence>
<dbReference type="OrthoDB" id="10258787at2759"/>